<comment type="cofactor">
    <cofactor evidence="1">
        <name>a divalent metal cation</name>
        <dbReference type="ChEBI" id="CHEBI:60240"/>
    </cofactor>
</comment>
<evidence type="ECO:0000256" key="5">
    <source>
        <dbReference type="PIRSR" id="PIRSR605493-1"/>
    </source>
</evidence>
<organism evidence="6 7">
    <name type="scientific">Mesorhizobium qingshengii</name>
    <dbReference type="NCBI Taxonomy" id="1165689"/>
    <lineage>
        <taxon>Bacteria</taxon>
        <taxon>Pseudomonadati</taxon>
        <taxon>Pseudomonadota</taxon>
        <taxon>Alphaproteobacteria</taxon>
        <taxon>Hyphomicrobiales</taxon>
        <taxon>Phyllobacteriaceae</taxon>
        <taxon>Mesorhizobium</taxon>
    </lineage>
</organism>
<keyword evidence="5" id="KW-0460">Magnesium</keyword>
<feature type="binding site" evidence="5">
    <location>
        <position position="111"/>
    </location>
    <ligand>
        <name>substrate</name>
    </ligand>
</feature>
<feature type="binding site" evidence="5">
    <location>
        <begin position="89"/>
        <end position="92"/>
    </location>
    <ligand>
        <name>substrate</name>
    </ligand>
</feature>
<evidence type="ECO:0000256" key="2">
    <source>
        <dbReference type="ARBA" id="ARBA00016549"/>
    </source>
</evidence>
<keyword evidence="5" id="KW-0479">Metal-binding</keyword>
<evidence type="ECO:0000256" key="3">
    <source>
        <dbReference type="ARBA" id="ARBA00029596"/>
    </source>
</evidence>
<dbReference type="Pfam" id="PF03737">
    <property type="entry name" value="RraA-like"/>
    <property type="match status" value="1"/>
</dbReference>
<dbReference type="InterPro" id="IPR005493">
    <property type="entry name" value="RraA/RraA-like"/>
</dbReference>
<comment type="cofactor">
    <cofactor evidence="5">
        <name>Mg(2+)</name>
        <dbReference type="ChEBI" id="CHEBI:18420"/>
    </cofactor>
</comment>
<proteinExistence type="predicted"/>
<dbReference type="PANTHER" id="PTHR33254:SF4">
    <property type="entry name" value="4-HYDROXY-4-METHYL-2-OXOGLUTARATE ALDOLASE 3-RELATED"/>
    <property type="match status" value="1"/>
</dbReference>
<dbReference type="AlphaFoldDB" id="A0A1G5Z983"/>
<dbReference type="Proteomes" id="UP000198588">
    <property type="component" value="Unassembled WGS sequence"/>
</dbReference>
<dbReference type="OrthoDB" id="9812532at2"/>
<dbReference type="STRING" id="1165689.SAMN02927914_04455"/>
<sequence>MADVSRESELVDAFRAFATPLISDNLARVPGAVGLRPFHRLSGVMAGRALTVRTRAGDNQFIHRALDLLQPGDVIVVDGGGYEGRALVGEIMTSVAASRGAAGIVIDGAIRDAGAIGRNGFPCFARSAIHLGPYKDGPGAINVPVCVGGMVVSPGDIVVGDEDGVVAFPVDGAAALLVAVRAQEAREAEIMQTIKEKRYQGAYANPPRGTH</sequence>
<dbReference type="SUPFAM" id="SSF89562">
    <property type="entry name" value="RraA-like"/>
    <property type="match status" value="1"/>
</dbReference>
<evidence type="ECO:0000313" key="7">
    <source>
        <dbReference type="Proteomes" id="UP000198588"/>
    </source>
</evidence>
<dbReference type="InterPro" id="IPR036704">
    <property type="entry name" value="RraA/RraA-like_sf"/>
</dbReference>
<reference evidence="6 7" key="1">
    <citation type="submission" date="2016-10" db="EMBL/GenBank/DDBJ databases">
        <authorList>
            <person name="de Groot N.N."/>
        </authorList>
    </citation>
    <scope>NUCLEOTIDE SEQUENCE [LARGE SCALE GENOMIC DNA]</scope>
    <source>
        <strain evidence="6 7">CGMCC 1.12097</strain>
    </source>
</reference>
<evidence type="ECO:0000313" key="6">
    <source>
        <dbReference type="EMBL" id="SDA91162.1"/>
    </source>
</evidence>
<accession>A0A1G5Z983</accession>
<dbReference type="NCBIfam" id="NF004850">
    <property type="entry name" value="PRK06201.1"/>
    <property type="match status" value="1"/>
</dbReference>
<dbReference type="Gene3D" id="3.50.30.40">
    <property type="entry name" value="Ribonuclease E inhibitor RraA/RraA-like"/>
    <property type="match status" value="1"/>
</dbReference>
<dbReference type="PANTHER" id="PTHR33254">
    <property type="entry name" value="4-HYDROXY-4-METHYL-2-OXOGLUTARATE ALDOLASE 3-RELATED"/>
    <property type="match status" value="1"/>
</dbReference>
<dbReference type="CDD" id="cd16841">
    <property type="entry name" value="RraA_family"/>
    <property type="match status" value="1"/>
</dbReference>
<dbReference type="RefSeq" id="WP_091582241.1">
    <property type="nucleotide sequence ID" value="NZ_FMXM01000015.1"/>
</dbReference>
<name>A0A1G5Z983_9HYPH</name>
<feature type="binding site" evidence="5">
    <location>
        <position position="112"/>
    </location>
    <ligand>
        <name>Mg(2+)</name>
        <dbReference type="ChEBI" id="CHEBI:18420"/>
    </ligand>
</feature>
<evidence type="ECO:0000256" key="4">
    <source>
        <dbReference type="ARBA" id="ARBA00030169"/>
    </source>
</evidence>
<dbReference type="EMBL" id="FMXM01000015">
    <property type="protein sequence ID" value="SDA91162.1"/>
    <property type="molecule type" value="Genomic_DNA"/>
</dbReference>
<dbReference type="GO" id="GO:0046872">
    <property type="term" value="F:metal ion binding"/>
    <property type="evidence" value="ECO:0007669"/>
    <property type="project" value="UniProtKB-KW"/>
</dbReference>
<protein>
    <recommendedName>
        <fullName evidence="2">Putative 4-hydroxy-4-methyl-2-oxoglutarate aldolase</fullName>
    </recommendedName>
    <alternativeName>
        <fullName evidence="3">Regulator of ribonuclease activity homolog</fullName>
    </alternativeName>
    <alternativeName>
        <fullName evidence="4">RraA-like protein</fullName>
    </alternativeName>
</protein>
<evidence type="ECO:0000256" key="1">
    <source>
        <dbReference type="ARBA" id="ARBA00001968"/>
    </source>
</evidence>
<gene>
    <name evidence="6" type="ORF">SAMN02927914_04455</name>
</gene>